<evidence type="ECO:0000313" key="5">
    <source>
        <dbReference type="EMBL" id="KAF7276598.1"/>
    </source>
</evidence>
<dbReference type="GO" id="GO:0006094">
    <property type="term" value="P:gluconeogenesis"/>
    <property type="evidence" value="ECO:0007669"/>
    <property type="project" value="UniProtKB-UniPathway"/>
</dbReference>
<dbReference type="InterPro" id="IPR000652">
    <property type="entry name" value="Triosephosphate_isomerase"/>
</dbReference>
<dbReference type="GO" id="GO:0005829">
    <property type="term" value="C:cytosol"/>
    <property type="evidence" value="ECO:0007669"/>
    <property type="project" value="TreeGrafter"/>
</dbReference>
<dbReference type="PROSITE" id="PS51440">
    <property type="entry name" value="TIM_2"/>
    <property type="match status" value="1"/>
</dbReference>
<dbReference type="AlphaFoldDB" id="A0A834MAE3"/>
<name>A0A834MAE3_RHYFE</name>
<keyword evidence="4" id="KW-0312">Gluconeogenesis</keyword>
<comment type="catalytic activity">
    <reaction evidence="4">
        <text>D-glyceraldehyde 3-phosphate = dihydroxyacetone phosphate</text>
        <dbReference type="Rhea" id="RHEA:18585"/>
        <dbReference type="ChEBI" id="CHEBI:57642"/>
        <dbReference type="ChEBI" id="CHEBI:59776"/>
        <dbReference type="EC" id="5.3.1.1"/>
    </reaction>
</comment>
<proteinExistence type="inferred from homology"/>
<comment type="pathway">
    <text evidence="4">Carbohydrate biosynthesis; gluconeogenesis.</text>
</comment>
<accession>A0A834MAE3</accession>
<dbReference type="InterPro" id="IPR035990">
    <property type="entry name" value="TIM_sf"/>
</dbReference>
<dbReference type="Pfam" id="PF00121">
    <property type="entry name" value="TIM"/>
    <property type="match status" value="1"/>
</dbReference>
<dbReference type="InterPro" id="IPR020861">
    <property type="entry name" value="Triosephosphate_isomerase_AS"/>
</dbReference>
<evidence type="ECO:0000256" key="3">
    <source>
        <dbReference type="ARBA" id="ARBA00023235"/>
    </source>
</evidence>
<comment type="pathway">
    <text evidence="4">Carbohydrate degradation; glycolysis; D-glyceraldehyde 3-phosphate from glycerone phosphate: step 1/1.</text>
</comment>
<evidence type="ECO:0000256" key="4">
    <source>
        <dbReference type="RuleBase" id="RU363013"/>
    </source>
</evidence>
<comment type="caution">
    <text evidence="5">The sequence shown here is derived from an EMBL/GenBank/DDBJ whole genome shotgun (WGS) entry which is preliminary data.</text>
</comment>
<dbReference type="CDD" id="cd00311">
    <property type="entry name" value="TIM"/>
    <property type="match status" value="1"/>
</dbReference>
<evidence type="ECO:0000313" key="6">
    <source>
        <dbReference type="Proteomes" id="UP000625711"/>
    </source>
</evidence>
<dbReference type="PANTHER" id="PTHR21139:SF42">
    <property type="entry name" value="TRIOSEPHOSPHATE ISOMERASE"/>
    <property type="match status" value="1"/>
</dbReference>
<dbReference type="PANTHER" id="PTHR21139">
    <property type="entry name" value="TRIOSEPHOSPHATE ISOMERASE"/>
    <property type="match status" value="1"/>
</dbReference>
<feature type="non-terminal residue" evidence="5">
    <location>
        <position position="192"/>
    </location>
</feature>
<gene>
    <name evidence="5" type="ORF">GWI33_010045</name>
</gene>
<sequence length="192" mass="21570">MVNLTRKNWVIGNWKLNPYFQDAQKLFQDINNQYIAQPELQQCQVAIASPSIYLSFFVAQNYRIPSVAQDVSIISGTGAYTGEISADLLKHSHIDYVLIGHSERRELFGDDIKKIQKKIQNSLQAGLTIIYCVGESLAEREAGHANQIVLQQLDDLKTVLSTEDWSKILIAYEPIWAIGTGKTASPEDAQQM</sequence>
<keyword evidence="3 4" id="KW-0413">Isomerase</keyword>
<dbReference type="UniPathway" id="UPA00138"/>
<organism evidence="5 6">
    <name type="scientific">Rhynchophorus ferrugineus</name>
    <name type="common">Red palm weevil</name>
    <name type="synonym">Curculio ferrugineus</name>
    <dbReference type="NCBI Taxonomy" id="354439"/>
    <lineage>
        <taxon>Eukaryota</taxon>
        <taxon>Metazoa</taxon>
        <taxon>Ecdysozoa</taxon>
        <taxon>Arthropoda</taxon>
        <taxon>Hexapoda</taxon>
        <taxon>Insecta</taxon>
        <taxon>Pterygota</taxon>
        <taxon>Neoptera</taxon>
        <taxon>Endopterygota</taxon>
        <taxon>Coleoptera</taxon>
        <taxon>Polyphaga</taxon>
        <taxon>Cucujiformia</taxon>
        <taxon>Curculionidae</taxon>
        <taxon>Dryophthorinae</taxon>
        <taxon>Rhynchophorus</taxon>
    </lineage>
</organism>
<dbReference type="InterPro" id="IPR013785">
    <property type="entry name" value="Aldolase_TIM"/>
</dbReference>
<comment type="similarity">
    <text evidence="1 4">Belongs to the triosephosphate isomerase family.</text>
</comment>
<dbReference type="EMBL" id="JAACXV010006040">
    <property type="protein sequence ID" value="KAF7276598.1"/>
    <property type="molecule type" value="Genomic_DNA"/>
</dbReference>
<dbReference type="UniPathway" id="UPA00109">
    <property type="reaction ID" value="UER00189"/>
</dbReference>
<evidence type="ECO:0000256" key="2">
    <source>
        <dbReference type="ARBA" id="ARBA00011738"/>
    </source>
</evidence>
<reference evidence="5" key="1">
    <citation type="submission" date="2020-08" db="EMBL/GenBank/DDBJ databases">
        <title>Genome sequencing and assembly of the red palm weevil Rhynchophorus ferrugineus.</title>
        <authorList>
            <person name="Dias G.B."/>
            <person name="Bergman C.M."/>
            <person name="Manee M."/>
        </authorList>
    </citation>
    <scope>NUCLEOTIDE SEQUENCE</scope>
    <source>
        <strain evidence="5">AA-2017</strain>
        <tissue evidence="5">Whole larva</tissue>
    </source>
</reference>
<dbReference type="GO" id="GO:0046166">
    <property type="term" value="P:glyceraldehyde-3-phosphate biosynthetic process"/>
    <property type="evidence" value="ECO:0007669"/>
    <property type="project" value="TreeGrafter"/>
</dbReference>
<dbReference type="GO" id="GO:0006096">
    <property type="term" value="P:glycolytic process"/>
    <property type="evidence" value="ECO:0007669"/>
    <property type="project" value="UniProtKB-UniPathway"/>
</dbReference>
<evidence type="ECO:0000256" key="1">
    <source>
        <dbReference type="ARBA" id="ARBA00007422"/>
    </source>
</evidence>
<dbReference type="EC" id="5.3.1.1" evidence="4"/>
<keyword evidence="4" id="KW-0324">Glycolysis</keyword>
<comment type="subunit">
    <text evidence="2">Homodimer.</text>
</comment>
<dbReference type="Gene3D" id="3.20.20.70">
    <property type="entry name" value="Aldolase class I"/>
    <property type="match status" value="1"/>
</dbReference>
<protein>
    <recommendedName>
        <fullName evidence="4">Triosephosphate isomerase</fullName>
        <ecNumber evidence="4">5.3.1.1</ecNumber>
    </recommendedName>
</protein>
<dbReference type="GO" id="GO:0004807">
    <property type="term" value="F:triose-phosphate isomerase activity"/>
    <property type="evidence" value="ECO:0007669"/>
    <property type="project" value="UniProtKB-EC"/>
</dbReference>
<keyword evidence="6" id="KW-1185">Reference proteome</keyword>
<dbReference type="GO" id="GO:0019563">
    <property type="term" value="P:glycerol catabolic process"/>
    <property type="evidence" value="ECO:0007669"/>
    <property type="project" value="TreeGrafter"/>
</dbReference>
<dbReference type="SUPFAM" id="SSF51351">
    <property type="entry name" value="Triosephosphate isomerase (TIM)"/>
    <property type="match status" value="1"/>
</dbReference>
<dbReference type="Proteomes" id="UP000625711">
    <property type="component" value="Unassembled WGS sequence"/>
</dbReference>
<dbReference type="OrthoDB" id="6715177at2759"/>
<dbReference type="PROSITE" id="PS00171">
    <property type="entry name" value="TIM_1"/>
    <property type="match status" value="1"/>
</dbReference>